<reference evidence="2 3" key="1">
    <citation type="submission" date="2019-08" db="EMBL/GenBank/DDBJ databases">
        <authorList>
            <person name="Liang Q."/>
        </authorList>
    </citation>
    <scope>NUCLEOTIDE SEQUENCE [LARGE SCALE GENOMIC DNA]</scope>
    <source>
        <strain evidence="2 3">V1718</strain>
    </source>
</reference>
<gene>
    <name evidence="2" type="ORF">FRD01_04230</name>
</gene>
<keyword evidence="3" id="KW-1185">Reference proteome</keyword>
<name>A0A5B8XS60_9DELT</name>
<organism evidence="2 3">
    <name type="scientific">Microvenator marinus</name>
    <dbReference type="NCBI Taxonomy" id="2600177"/>
    <lineage>
        <taxon>Bacteria</taxon>
        <taxon>Deltaproteobacteria</taxon>
        <taxon>Bradymonadales</taxon>
        <taxon>Microvenatoraceae</taxon>
        <taxon>Microvenator</taxon>
    </lineage>
</organism>
<keyword evidence="1" id="KW-0560">Oxidoreductase</keyword>
<sequence length="308" mass="33872">MGEWSWEKLPDLSGKLGVVTGANSGLGFETTKMLTARGARVVMGCRSVDRAEEAQEKIKADLPYARLEMIPLDLADLSSVQKFAKKFNAVHDRLDILVNNAGVMAIPYTKTKDGFEMQLGTNHLGHFALTGLLDPKIKATSGARVVQVSSNAHKFGKMQFDDLQWEKGYDKWRAYGQSKLANLLFMFELSRRFQAAGRDTISLAAHPGYADTNLQMLGPKMENSAFGKFAMSMGNKYFAQSAEDGALPVAYAAGMRDVECGQYFGPSGFMEMKGGPAIAETTRKARSIEDATRLWEVSEELTGVKWTP</sequence>
<evidence type="ECO:0000313" key="3">
    <source>
        <dbReference type="Proteomes" id="UP000321595"/>
    </source>
</evidence>
<dbReference type="PANTHER" id="PTHR43157">
    <property type="entry name" value="PHOSPHATIDYLINOSITOL-GLYCAN BIOSYNTHESIS CLASS F PROTEIN-RELATED"/>
    <property type="match status" value="1"/>
</dbReference>
<proteinExistence type="predicted"/>
<dbReference type="CDD" id="cd05327">
    <property type="entry name" value="retinol-DH_like_SDR_c_like"/>
    <property type="match status" value="1"/>
</dbReference>
<evidence type="ECO:0000256" key="1">
    <source>
        <dbReference type="ARBA" id="ARBA00023002"/>
    </source>
</evidence>
<dbReference type="SUPFAM" id="SSF51735">
    <property type="entry name" value="NAD(P)-binding Rossmann-fold domains"/>
    <property type="match status" value="1"/>
</dbReference>
<evidence type="ECO:0000313" key="2">
    <source>
        <dbReference type="EMBL" id="QED26466.1"/>
    </source>
</evidence>
<dbReference type="InterPro" id="IPR036291">
    <property type="entry name" value="NAD(P)-bd_dom_sf"/>
</dbReference>
<dbReference type="EMBL" id="CP042467">
    <property type="protein sequence ID" value="QED26466.1"/>
    <property type="molecule type" value="Genomic_DNA"/>
</dbReference>
<dbReference type="PANTHER" id="PTHR43157:SF31">
    <property type="entry name" value="PHOSPHATIDYLINOSITOL-GLYCAN BIOSYNTHESIS CLASS F PROTEIN"/>
    <property type="match status" value="1"/>
</dbReference>
<protein>
    <submittedName>
        <fullName evidence="2">SDR family NAD(P)-dependent oxidoreductase</fullName>
    </submittedName>
</protein>
<dbReference type="InterPro" id="IPR002347">
    <property type="entry name" value="SDR_fam"/>
</dbReference>
<dbReference type="Proteomes" id="UP000321595">
    <property type="component" value="Chromosome"/>
</dbReference>
<accession>A0A5B8XS60</accession>
<dbReference type="OrthoDB" id="109589at2"/>
<dbReference type="PRINTS" id="PR00081">
    <property type="entry name" value="GDHRDH"/>
</dbReference>
<dbReference type="GO" id="GO:0016491">
    <property type="term" value="F:oxidoreductase activity"/>
    <property type="evidence" value="ECO:0007669"/>
    <property type="project" value="UniProtKB-KW"/>
</dbReference>
<dbReference type="Pfam" id="PF00106">
    <property type="entry name" value="adh_short"/>
    <property type="match status" value="1"/>
</dbReference>
<dbReference type="RefSeq" id="WP_146957924.1">
    <property type="nucleotide sequence ID" value="NZ_CP042467.1"/>
</dbReference>
<dbReference type="KEGG" id="bbae:FRD01_04230"/>
<dbReference type="NCBIfam" id="NF004513">
    <property type="entry name" value="PRK05854.1"/>
    <property type="match status" value="1"/>
</dbReference>
<dbReference type="AlphaFoldDB" id="A0A5B8XS60"/>
<dbReference type="NCBIfam" id="NF004846">
    <property type="entry name" value="PRK06197.1"/>
    <property type="match status" value="1"/>
</dbReference>
<dbReference type="Gene3D" id="3.40.50.720">
    <property type="entry name" value="NAD(P)-binding Rossmann-like Domain"/>
    <property type="match status" value="1"/>
</dbReference>